<dbReference type="EMBL" id="ML119138">
    <property type="protein sequence ID" value="RPB11060.1"/>
    <property type="molecule type" value="Genomic_DNA"/>
</dbReference>
<evidence type="ECO:0000313" key="8">
    <source>
        <dbReference type="EMBL" id="RPB11060.1"/>
    </source>
</evidence>
<evidence type="ECO:0000256" key="5">
    <source>
        <dbReference type="ARBA" id="ARBA00038359"/>
    </source>
</evidence>
<evidence type="ECO:0000256" key="2">
    <source>
        <dbReference type="ARBA" id="ARBA00022692"/>
    </source>
</evidence>
<evidence type="ECO:0000256" key="6">
    <source>
        <dbReference type="SAM" id="Phobius"/>
    </source>
</evidence>
<dbReference type="AlphaFoldDB" id="A0A3N4KKL0"/>
<dbReference type="InterPro" id="IPR049326">
    <property type="entry name" value="Rhodopsin_dom_fungi"/>
</dbReference>
<comment type="similarity">
    <text evidence="5">Belongs to the SAT4 family.</text>
</comment>
<keyword evidence="2 6" id="KW-0812">Transmembrane</keyword>
<dbReference type="InterPro" id="IPR052337">
    <property type="entry name" value="SAT4-like"/>
</dbReference>
<feature type="transmembrane region" description="Helical" evidence="6">
    <location>
        <begin position="167"/>
        <end position="192"/>
    </location>
</feature>
<name>A0A3N4KKL0_9PEZI</name>
<evidence type="ECO:0000256" key="3">
    <source>
        <dbReference type="ARBA" id="ARBA00022989"/>
    </source>
</evidence>
<organism evidence="8 9">
    <name type="scientific">Morchella conica CCBAS932</name>
    <dbReference type="NCBI Taxonomy" id="1392247"/>
    <lineage>
        <taxon>Eukaryota</taxon>
        <taxon>Fungi</taxon>
        <taxon>Dikarya</taxon>
        <taxon>Ascomycota</taxon>
        <taxon>Pezizomycotina</taxon>
        <taxon>Pezizomycetes</taxon>
        <taxon>Pezizales</taxon>
        <taxon>Morchellaceae</taxon>
        <taxon>Morchella</taxon>
    </lineage>
</organism>
<dbReference type="PANTHER" id="PTHR33048:SF47">
    <property type="entry name" value="INTEGRAL MEMBRANE PROTEIN-RELATED"/>
    <property type="match status" value="1"/>
</dbReference>
<feature type="transmembrane region" description="Helical" evidence="6">
    <location>
        <begin position="44"/>
        <end position="69"/>
    </location>
</feature>
<sequence>MRGPATNARSLLAVLLATGILVPFLTALRLFIIIRKTRIGKFSAAYFGEVFLVVVAVLNTVETVLWFWNSWEELNGGVDAIGVRYLQRAFWASITYTVHLWVLKGAFLSLYYDLVPTLNWKSRWLLYVTTGLTVLSFPGVLTGQALFCRPINRNWSMESDFCTHITSRTWIVASSWANIATDLLISAIPLCIISTLKLSTRERYGFIAIYGLCSLSIFASILRFSVLTHDATTSPPPNLKTLHAVIFWSTIEVLCAHICYCIPAFRVLVRKKKERRPSNAASERCIESRATVRTTPVTGGGGEWFDYDIVSPLEESPITPLTGGSGESGIRGDRRSWLPRRWSIRGPPEVRTVPAGLERQPTTLDRNTSRGRGWTLVATEDRVSADLV</sequence>
<dbReference type="InParanoid" id="A0A3N4KKL0"/>
<accession>A0A3N4KKL0</accession>
<feature type="transmembrane region" description="Helical" evidence="6">
    <location>
        <begin position="89"/>
        <end position="112"/>
    </location>
</feature>
<comment type="subcellular location">
    <subcellularLocation>
        <location evidence="1">Membrane</location>
        <topology evidence="1">Multi-pass membrane protein</topology>
    </subcellularLocation>
</comment>
<evidence type="ECO:0000313" key="9">
    <source>
        <dbReference type="Proteomes" id="UP000277580"/>
    </source>
</evidence>
<feature type="transmembrane region" description="Helical" evidence="6">
    <location>
        <begin position="12"/>
        <end position="32"/>
    </location>
</feature>
<dbReference type="GO" id="GO:0016020">
    <property type="term" value="C:membrane"/>
    <property type="evidence" value="ECO:0007669"/>
    <property type="project" value="UniProtKB-SubCell"/>
</dbReference>
<feature type="domain" description="Rhodopsin" evidence="7">
    <location>
        <begin position="88"/>
        <end position="271"/>
    </location>
</feature>
<gene>
    <name evidence="8" type="ORF">P167DRAFT_537078</name>
</gene>
<dbReference type="PANTHER" id="PTHR33048">
    <property type="entry name" value="PTH11-LIKE INTEGRAL MEMBRANE PROTEIN (AFU_ORTHOLOGUE AFUA_5G11245)"/>
    <property type="match status" value="1"/>
</dbReference>
<keyword evidence="3 6" id="KW-1133">Transmembrane helix</keyword>
<feature type="transmembrane region" description="Helical" evidence="6">
    <location>
        <begin position="204"/>
        <end position="226"/>
    </location>
</feature>
<protein>
    <recommendedName>
        <fullName evidence="7">Rhodopsin domain-containing protein</fullName>
    </recommendedName>
</protein>
<keyword evidence="9" id="KW-1185">Reference proteome</keyword>
<dbReference type="Pfam" id="PF20684">
    <property type="entry name" value="Fung_rhodopsin"/>
    <property type="match status" value="1"/>
</dbReference>
<feature type="transmembrane region" description="Helical" evidence="6">
    <location>
        <begin position="246"/>
        <end position="269"/>
    </location>
</feature>
<evidence type="ECO:0000256" key="1">
    <source>
        <dbReference type="ARBA" id="ARBA00004141"/>
    </source>
</evidence>
<keyword evidence="4 6" id="KW-0472">Membrane</keyword>
<feature type="transmembrane region" description="Helical" evidence="6">
    <location>
        <begin position="124"/>
        <end position="147"/>
    </location>
</feature>
<dbReference type="STRING" id="1392247.A0A3N4KKL0"/>
<dbReference type="Proteomes" id="UP000277580">
    <property type="component" value="Unassembled WGS sequence"/>
</dbReference>
<evidence type="ECO:0000256" key="4">
    <source>
        <dbReference type="ARBA" id="ARBA00023136"/>
    </source>
</evidence>
<dbReference type="OrthoDB" id="5372266at2759"/>
<evidence type="ECO:0000259" key="7">
    <source>
        <dbReference type="Pfam" id="PF20684"/>
    </source>
</evidence>
<reference evidence="8 9" key="1">
    <citation type="journal article" date="2018" name="Nat. Ecol. Evol.">
        <title>Pezizomycetes genomes reveal the molecular basis of ectomycorrhizal truffle lifestyle.</title>
        <authorList>
            <person name="Murat C."/>
            <person name="Payen T."/>
            <person name="Noel B."/>
            <person name="Kuo A."/>
            <person name="Morin E."/>
            <person name="Chen J."/>
            <person name="Kohler A."/>
            <person name="Krizsan K."/>
            <person name="Balestrini R."/>
            <person name="Da Silva C."/>
            <person name="Montanini B."/>
            <person name="Hainaut M."/>
            <person name="Levati E."/>
            <person name="Barry K.W."/>
            <person name="Belfiori B."/>
            <person name="Cichocki N."/>
            <person name="Clum A."/>
            <person name="Dockter R.B."/>
            <person name="Fauchery L."/>
            <person name="Guy J."/>
            <person name="Iotti M."/>
            <person name="Le Tacon F."/>
            <person name="Lindquist E.A."/>
            <person name="Lipzen A."/>
            <person name="Malagnac F."/>
            <person name="Mello A."/>
            <person name="Molinier V."/>
            <person name="Miyauchi S."/>
            <person name="Poulain J."/>
            <person name="Riccioni C."/>
            <person name="Rubini A."/>
            <person name="Sitrit Y."/>
            <person name="Splivallo R."/>
            <person name="Traeger S."/>
            <person name="Wang M."/>
            <person name="Zifcakova L."/>
            <person name="Wipf D."/>
            <person name="Zambonelli A."/>
            <person name="Paolocci F."/>
            <person name="Nowrousian M."/>
            <person name="Ottonello S."/>
            <person name="Baldrian P."/>
            <person name="Spatafora J.W."/>
            <person name="Henrissat B."/>
            <person name="Nagy L.G."/>
            <person name="Aury J.M."/>
            <person name="Wincker P."/>
            <person name="Grigoriev I.V."/>
            <person name="Bonfante P."/>
            <person name="Martin F.M."/>
        </authorList>
    </citation>
    <scope>NUCLEOTIDE SEQUENCE [LARGE SCALE GENOMIC DNA]</scope>
    <source>
        <strain evidence="8 9">CCBAS932</strain>
    </source>
</reference>
<proteinExistence type="inferred from homology"/>